<name>A0ABM9D4A4_9LACO</name>
<organism evidence="2 3">
    <name type="scientific">Convivina praedatoris</name>
    <dbReference type="NCBI Taxonomy" id="2880963"/>
    <lineage>
        <taxon>Bacteria</taxon>
        <taxon>Bacillati</taxon>
        <taxon>Bacillota</taxon>
        <taxon>Bacilli</taxon>
        <taxon>Lactobacillales</taxon>
        <taxon>Lactobacillaceae</taxon>
        <taxon>Convivina</taxon>
    </lineage>
</organism>
<dbReference type="Gene3D" id="3.40.50.1820">
    <property type="entry name" value="alpha/beta hydrolase"/>
    <property type="match status" value="1"/>
</dbReference>
<dbReference type="PANTHER" id="PTHR43798">
    <property type="entry name" value="MONOACYLGLYCEROL LIPASE"/>
    <property type="match status" value="1"/>
</dbReference>
<dbReference type="InterPro" id="IPR000639">
    <property type="entry name" value="Epox_hydrolase-like"/>
</dbReference>
<reference evidence="2" key="1">
    <citation type="submission" date="2022-03" db="EMBL/GenBank/DDBJ databases">
        <authorList>
            <person name="Hettiarachchi G."/>
        </authorList>
    </citation>
    <scope>NUCLEOTIDE SEQUENCE</scope>
    <source>
        <strain evidence="2">LMG 32447</strain>
    </source>
</reference>
<gene>
    <name evidence="2" type="primary">ydjP_2</name>
    <name evidence="2" type="ORF">LMG032447_01027</name>
</gene>
<dbReference type="PRINTS" id="PR00412">
    <property type="entry name" value="EPOXHYDRLASE"/>
</dbReference>
<dbReference type="GO" id="GO:0016787">
    <property type="term" value="F:hydrolase activity"/>
    <property type="evidence" value="ECO:0007669"/>
    <property type="project" value="UniProtKB-KW"/>
</dbReference>
<keyword evidence="3" id="KW-1185">Reference proteome</keyword>
<dbReference type="Proteomes" id="UP000838102">
    <property type="component" value="Unassembled WGS sequence"/>
</dbReference>
<sequence length="265" mass="29891">MRFKTNDGVSLSYQDTGGTGTVLIFGAGFSGTQLEWQEQVEFFSQQGYRVVTMDWRSHGQSTRTSKNLRISRLAADLEELITYLQLDQVVLIGHSMGASVIWAYLSLFGQAKIKAVVAVDESPQLLNAPDWPNGLFDISWENLPLLAPTIMHHKMTVLPVGADLKKQLIEQKKLHPFNEDLVYPLLVNHLCQDWRGTLYDVTLPQLFMVGGQSPLWRTGYQEAIKPLLNSDSRMVLVPTSGHLIHLECPAVFDEEVVRFLQLIKL</sequence>
<dbReference type="SUPFAM" id="SSF53474">
    <property type="entry name" value="alpha/beta-Hydrolases"/>
    <property type="match status" value="1"/>
</dbReference>
<evidence type="ECO:0000313" key="2">
    <source>
        <dbReference type="EMBL" id="CAH1855186.1"/>
    </source>
</evidence>
<dbReference type="PANTHER" id="PTHR43798:SF20">
    <property type="entry name" value="2-SUCCINYL-6-HYDROXY-2,4-CYCLOHEXADIENE-1-CARBOXYLATE SYNTHASE-RELATED"/>
    <property type="match status" value="1"/>
</dbReference>
<comment type="caution">
    <text evidence="2">The sequence shown here is derived from an EMBL/GenBank/DDBJ whole genome shotgun (WGS) entry which is preliminary data.</text>
</comment>
<dbReference type="RefSeq" id="WP_248706405.1">
    <property type="nucleotide sequence ID" value="NZ_CAKOET010000004.1"/>
</dbReference>
<evidence type="ECO:0000259" key="1">
    <source>
        <dbReference type="Pfam" id="PF00561"/>
    </source>
</evidence>
<dbReference type="EC" id="3.-.-.-" evidence="2"/>
<keyword evidence="2" id="KW-0378">Hydrolase</keyword>
<dbReference type="InterPro" id="IPR050266">
    <property type="entry name" value="AB_hydrolase_sf"/>
</dbReference>
<dbReference type="InterPro" id="IPR029058">
    <property type="entry name" value="AB_hydrolase_fold"/>
</dbReference>
<feature type="domain" description="AB hydrolase-1" evidence="1">
    <location>
        <begin position="22"/>
        <end position="247"/>
    </location>
</feature>
<dbReference type="InterPro" id="IPR000073">
    <property type="entry name" value="AB_hydrolase_1"/>
</dbReference>
<dbReference type="Pfam" id="PF00561">
    <property type="entry name" value="Abhydrolase_1"/>
    <property type="match status" value="1"/>
</dbReference>
<protein>
    <submittedName>
        <fullName evidence="2">AB hydrolase superfamily protein YdjP</fullName>
        <ecNumber evidence="2">3.-.-.-</ecNumber>
    </submittedName>
</protein>
<evidence type="ECO:0000313" key="3">
    <source>
        <dbReference type="Proteomes" id="UP000838102"/>
    </source>
</evidence>
<dbReference type="EMBL" id="CAKOEU010000004">
    <property type="protein sequence ID" value="CAH1855186.1"/>
    <property type="molecule type" value="Genomic_DNA"/>
</dbReference>
<accession>A0ABM9D4A4</accession>
<proteinExistence type="predicted"/>